<sequence length="41" mass="4333">MKKGPDLVVVLIAVFVLGTVFTGVSHADIEFASIVGQVFNN</sequence>
<gene>
    <name evidence="1" type="ORF">SAMN03080615_03304</name>
</gene>
<name>A0A1H9K1Z1_9GAMM</name>
<dbReference type="Proteomes" id="UP000198749">
    <property type="component" value="Unassembled WGS sequence"/>
</dbReference>
<protein>
    <submittedName>
        <fullName evidence="1">Uncharacterized protein</fullName>
    </submittedName>
</protein>
<reference evidence="2" key="1">
    <citation type="submission" date="2016-10" db="EMBL/GenBank/DDBJ databases">
        <authorList>
            <person name="Varghese N."/>
            <person name="Submissions S."/>
        </authorList>
    </citation>
    <scope>NUCLEOTIDE SEQUENCE [LARGE SCALE GENOMIC DNA]</scope>
    <source>
        <strain evidence="2">DSM 18887</strain>
    </source>
</reference>
<evidence type="ECO:0000313" key="2">
    <source>
        <dbReference type="Proteomes" id="UP000198749"/>
    </source>
</evidence>
<organism evidence="1 2">
    <name type="scientific">Amphritea atlantica</name>
    <dbReference type="NCBI Taxonomy" id="355243"/>
    <lineage>
        <taxon>Bacteria</taxon>
        <taxon>Pseudomonadati</taxon>
        <taxon>Pseudomonadota</taxon>
        <taxon>Gammaproteobacteria</taxon>
        <taxon>Oceanospirillales</taxon>
        <taxon>Oceanospirillaceae</taxon>
        <taxon>Amphritea</taxon>
    </lineage>
</organism>
<proteinExistence type="predicted"/>
<dbReference type="AlphaFoldDB" id="A0A1H9K1Z1"/>
<accession>A0A1H9K1Z1</accession>
<dbReference type="RefSeq" id="WP_261832957.1">
    <property type="nucleotide sequence ID" value="NZ_AP025284.1"/>
</dbReference>
<evidence type="ECO:0000313" key="1">
    <source>
        <dbReference type="EMBL" id="SEQ93271.1"/>
    </source>
</evidence>
<keyword evidence="2" id="KW-1185">Reference proteome</keyword>
<dbReference type="EMBL" id="FOGB01000011">
    <property type="protein sequence ID" value="SEQ93271.1"/>
    <property type="molecule type" value="Genomic_DNA"/>
</dbReference>